<dbReference type="EMBL" id="CM056785">
    <property type="protein sequence ID" value="KAJ8727962.1"/>
    <property type="molecule type" value="Genomic_DNA"/>
</dbReference>
<name>A0ACC2QX50_9NEOP</name>
<dbReference type="Proteomes" id="UP001231649">
    <property type="component" value="Chromosome 9"/>
</dbReference>
<sequence>MDSNNEPVPNLELAIKRSMLAKNKLATIVHKPNGTVNYSCVECSALYYSKEELERHLLIHNKHYRYLCGICGTGLKRKEHLDRHTLEHQEVRPHVCPDCGKAFKRKEHMNIHRAIHSGDKSEACPVCSKTFYRKDHLRKHIQTHTKVLIEENAALVDDGYVEVGSDQLLDIKQEILDEYSRPMVEVQYHDEEMEEPEEKYSISETSNGSVKEVFVCLVCNKTFKKKEYLKMHSWTHMKKDKVCSVCGEAFHLQEQLLNHMDEHLNYTAYSEEYQKGEPIADPYSGDNSLLTARSVSQYMEVRPYECEICHRRFKRKQHVKVHQHVHDKPVEKVWCPICGQGFLSKELRAHHSCGAEGAPGGAERDESEPPPCPEVIMLDAKKENKYPQEYMDITELAALDSVQYVEVEERALPTPQRVFVCKYCSKTFKRKDHYKIHLHIHTGVKSFFCTDCGKGFYRKDHLQKHMLVHNKVKTKKGIPGLFPINKVRSKAPIKKQVLPEITIHAPSNTKLRVPLQIKVPYQMVVSMDNGEQHAVTIDPQASPVAS</sequence>
<accession>A0ACC2QX50</accession>
<keyword evidence="2" id="KW-1185">Reference proteome</keyword>
<gene>
    <name evidence="1" type="ORF">PYW08_016347</name>
</gene>
<organism evidence="1 2">
    <name type="scientific">Mythimna loreyi</name>
    <dbReference type="NCBI Taxonomy" id="667449"/>
    <lineage>
        <taxon>Eukaryota</taxon>
        <taxon>Metazoa</taxon>
        <taxon>Ecdysozoa</taxon>
        <taxon>Arthropoda</taxon>
        <taxon>Hexapoda</taxon>
        <taxon>Insecta</taxon>
        <taxon>Pterygota</taxon>
        <taxon>Neoptera</taxon>
        <taxon>Endopterygota</taxon>
        <taxon>Lepidoptera</taxon>
        <taxon>Glossata</taxon>
        <taxon>Ditrysia</taxon>
        <taxon>Noctuoidea</taxon>
        <taxon>Noctuidae</taxon>
        <taxon>Noctuinae</taxon>
        <taxon>Hadenini</taxon>
        <taxon>Mythimna</taxon>
    </lineage>
</organism>
<evidence type="ECO:0000313" key="2">
    <source>
        <dbReference type="Proteomes" id="UP001231649"/>
    </source>
</evidence>
<evidence type="ECO:0000313" key="1">
    <source>
        <dbReference type="EMBL" id="KAJ8727962.1"/>
    </source>
</evidence>
<protein>
    <submittedName>
        <fullName evidence="1">Uncharacterized protein</fullName>
    </submittedName>
</protein>
<proteinExistence type="predicted"/>
<reference evidence="1" key="1">
    <citation type="submission" date="2023-03" db="EMBL/GenBank/DDBJ databases">
        <title>Chromosome-level genomes of two armyworms, Mythimna separata and Mythimna loreyi, provide insights into the biosynthesis and reception of sex pheromones.</title>
        <authorList>
            <person name="Zhao H."/>
        </authorList>
    </citation>
    <scope>NUCLEOTIDE SEQUENCE</scope>
    <source>
        <strain evidence="1">BeijingLab</strain>
    </source>
</reference>
<comment type="caution">
    <text evidence="1">The sequence shown here is derived from an EMBL/GenBank/DDBJ whole genome shotgun (WGS) entry which is preliminary data.</text>
</comment>